<dbReference type="SUPFAM" id="SSF51445">
    <property type="entry name" value="(Trans)glycosidases"/>
    <property type="match status" value="1"/>
</dbReference>
<dbReference type="SUPFAM" id="SSF81296">
    <property type="entry name" value="E set domains"/>
    <property type="match status" value="1"/>
</dbReference>
<dbReference type="EMBL" id="CP013213">
    <property type="protein sequence ID" value="AMC92716.1"/>
    <property type="molecule type" value="Genomic_DNA"/>
</dbReference>
<dbReference type="KEGG" id="erl:AOC36_01545"/>
<sequence>MMIAYYDDVHILHLLSDTPLVDKVLYGINTLEVLSVNGHEGQWVYELSCPELPIGTPIELVIGDVYVHVIPRMIVKTQWFEDTFGVEDARLGSWVEDEKTYFAVWSPTSEDVQLKLDGNTYPMTRNIKGIYTAQFDQNLHGALYAYAVVAHGERLTTTDPYAKASMPNRGGSVVVDFTKLDLEIEDFKPKGPQTLLEVHVRDFSMDPEVPFINRGNFLGLLESHGNYGMKHILDLGVSHIQLMPINDFETVDELNPLRKYNWGYDPMQYMALEGSYSSNVKDAHQIIRDFAKVVDGYHKAGVGVNMDVVFNHVYKQQYHPLNILVPYYYFRYREDMKLSDGSFCGNELASEKVMCRKLIVDTCAYYVDTFKVDGFRFDLMGLTDIETMRQIQVRMPEIMVYGEGWKMPTVLDDGLCATIENQYKLPDVGFFNDVFRNTIGGSLDGEDLGFAGHRGIPVDSIVSAIFGSADPGYRPTVFTHTKQSVNYVECHDNLTVADRVKMNGESWEKALFMIGIILMSQGVAFLQIGQSFFRDKQGDHNSYQSPDDINMIRWKTLDAYQSMNETVQKWIQVRNDMYQVTEGYHARMNDTTLIYVYGNTTWNINIVDKTIGYEINA</sequence>
<protein>
    <recommendedName>
        <fullName evidence="2">Glycosyl hydrolase family 13 catalytic domain-containing protein</fullName>
    </recommendedName>
</protein>
<proteinExistence type="inferred from homology"/>
<dbReference type="InterPro" id="IPR006047">
    <property type="entry name" value="GH13_cat_dom"/>
</dbReference>
<name>A0A109UGK1_9FIRM</name>
<gene>
    <name evidence="3" type="ORF">AOC36_01545</name>
</gene>
<dbReference type="AlphaFoldDB" id="A0A109UGK1"/>
<evidence type="ECO:0000259" key="2">
    <source>
        <dbReference type="SMART" id="SM00642"/>
    </source>
</evidence>
<dbReference type="Proteomes" id="UP000063781">
    <property type="component" value="Chromosome"/>
</dbReference>
<dbReference type="InterPro" id="IPR013783">
    <property type="entry name" value="Ig-like_fold"/>
</dbReference>
<dbReference type="CDD" id="cd02860">
    <property type="entry name" value="E_set_Pullulanase"/>
    <property type="match status" value="1"/>
</dbReference>
<accession>A0A109UGK1</accession>
<evidence type="ECO:0000313" key="4">
    <source>
        <dbReference type="Proteomes" id="UP000063781"/>
    </source>
</evidence>
<dbReference type="STRING" id="1514105.AOC36_01545"/>
<dbReference type="InterPro" id="IPR017853">
    <property type="entry name" value="GH"/>
</dbReference>
<evidence type="ECO:0000313" key="3">
    <source>
        <dbReference type="EMBL" id="AMC92716.1"/>
    </source>
</evidence>
<organism evidence="3 4">
    <name type="scientific">Erysipelothrix larvae</name>
    <dbReference type="NCBI Taxonomy" id="1514105"/>
    <lineage>
        <taxon>Bacteria</taxon>
        <taxon>Bacillati</taxon>
        <taxon>Bacillota</taxon>
        <taxon>Erysipelotrichia</taxon>
        <taxon>Erysipelotrichales</taxon>
        <taxon>Erysipelotrichaceae</taxon>
        <taxon>Erysipelothrix</taxon>
    </lineage>
</organism>
<feature type="domain" description="Glycosyl hydrolase family 13 catalytic" evidence="2">
    <location>
        <begin position="197"/>
        <end position="574"/>
    </location>
</feature>
<dbReference type="RefSeq" id="WP_067630455.1">
    <property type="nucleotide sequence ID" value="NZ_CP013213.1"/>
</dbReference>
<dbReference type="OrthoDB" id="9761875at2"/>
<comment type="similarity">
    <text evidence="1">Belongs to the glycosyl hydrolase 13 family.</text>
</comment>
<dbReference type="InterPro" id="IPR014756">
    <property type="entry name" value="Ig_E-set"/>
</dbReference>
<evidence type="ECO:0000256" key="1">
    <source>
        <dbReference type="ARBA" id="ARBA00008061"/>
    </source>
</evidence>
<dbReference type="CDD" id="cd11341">
    <property type="entry name" value="AmyAc_Pullulanase_LD-like"/>
    <property type="match status" value="1"/>
</dbReference>
<dbReference type="SMART" id="SM00642">
    <property type="entry name" value="Aamy"/>
    <property type="match status" value="1"/>
</dbReference>
<dbReference type="GO" id="GO:0004553">
    <property type="term" value="F:hydrolase activity, hydrolyzing O-glycosyl compounds"/>
    <property type="evidence" value="ECO:0007669"/>
    <property type="project" value="InterPro"/>
</dbReference>
<dbReference type="Pfam" id="PF02922">
    <property type="entry name" value="CBM_48"/>
    <property type="match status" value="1"/>
</dbReference>
<dbReference type="Gene3D" id="2.60.40.10">
    <property type="entry name" value="Immunoglobulins"/>
    <property type="match status" value="1"/>
</dbReference>
<dbReference type="Gene3D" id="3.20.20.80">
    <property type="entry name" value="Glycosidases"/>
    <property type="match status" value="1"/>
</dbReference>
<dbReference type="GO" id="GO:0005975">
    <property type="term" value="P:carbohydrate metabolic process"/>
    <property type="evidence" value="ECO:0007669"/>
    <property type="project" value="InterPro"/>
</dbReference>
<dbReference type="InterPro" id="IPR004193">
    <property type="entry name" value="Glyco_hydro_13_N"/>
</dbReference>
<dbReference type="PANTHER" id="PTHR43002">
    <property type="entry name" value="GLYCOGEN DEBRANCHING ENZYME"/>
    <property type="match status" value="1"/>
</dbReference>
<reference evidence="3 4" key="1">
    <citation type="submission" date="2015-10" db="EMBL/GenBank/DDBJ databases">
        <title>Erysipelothrix larvae sp. LV19 isolated from the larval gut of the rhinoceros beetle, Trypoxylus dichotomus.</title>
        <authorList>
            <person name="Lim S."/>
            <person name="Kim B.-C."/>
        </authorList>
    </citation>
    <scope>NUCLEOTIDE SEQUENCE [LARGE SCALE GENOMIC DNA]</scope>
    <source>
        <strain evidence="3 4">LV19</strain>
    </source>
</reference>
<keyword evidence="4" id="KW-1185">Reference proteome</keyword>